<organism evidence="2">
    <name type="scientific">groundwater metagenome</name>
    <dbReference type="NCBI Taxonomy" id="717931"/>
    <lineage>
        <taxon>unclassified sequences</taxon>
        <taxon>metagenomes</taxon>
        <taxon>ecological metagenomes</taxon>
    </lineage>
</organism>
<dbReference type="AlphaFoldDB" id="A0A098EAK0"/>
<reference evidence="2" key="1">
    <citation type="submission" date="2014-09" db="EMBL/GenBank/DDBJ databases">
        <authorList>
            <person name="Probst J Alexander"/>
        </authorList>
    </citation>
    <scope>NUCLEOTIDE SEQUENCE</scope>
</reference>
<keyword evidence="1" id="KW-1133">Transmembrane helix</keyword>
<feature type="transmembrane region" description="Helical" evidence="1">
    <location>
        <begin position="65"/>
        <end position="84"/>
    </location>
</feature>
<gene>
    <name evidence="2" type="ORF">MSIBF_A2450006</name>
</gene>
<sequence>MSENLIYLVGAIIFGWIIGTCLLYVLYLKQILPKRDLKRGIANASIFAIFGIIIFFVFLNFDSTSSAIVAIICLILWIFTKQIVKKKIQ</sequence>
<keyword evidence="1" id="KW-0472">Membrane</keyword>
<protein>
    <submittedName>
        <fullName evidence="2">Uncharacterized protein</fullName>
    </submittedName>
</protein>
<evidence type="ECO:0000313" key="2">
    <source>
        <dbReference type="EMBL" id="CEG12551.1"/>
    </source>
</evidence>
<keyword evidence="1" id="KW-0812">Transmembrane</keyword>
<proteinExistence type="predicted"/>
<feature type="transmembrane region" description="Helical" evidence="1">
    <location>
        <begin position="40"/>
        <end position="59"/>
    </location>
</feature>
<accession>A0A098EAK0</accession>
<feature type="transmembrane region" description="Helical" evidence="1">
    <location>
        <begin position="6"/>
        <end position="28"/>
    </location>
</feature>
<evidence type="ECO:0000256" key="1">
    <source>
        <dbReference type="SAM" id="Phobius"/>
    </source>
</evidence>
<dbReference type="EMBL" id="CCXY01000163">
    <property type="protein sequence ID" value="CEG12551.1"/>
    <property type="molecule type" value="Genomic_DNA"/>
</dbReference>
<name>A0A098EAK0_9ZZZZ</name>